<protein>
    <submittedName>
        <fullName evidence="1">Predicted protein</fullName>
    </submittedName>
</protein>
<dbReference type="HOGENOM" id="CLU_2979504_0_0_1"/>
<dbReference type="Proteomes" id="UP000001194">
    <property type="component" value="Unassembled WGS sequence"/>
</dbReference>
<organism evidence="2">
    <name type="scientific">Laccaria bicolor (strain S238N-H82 / ATCC MYA-4686)</name>
    <name type="common">Bicoloured deceiver</name>
    <name type="synonym">Laccaria laccata var. bicolor</name>
    <dbReference type="NCBI Taxonomy" id="486041"/>
    <lineage>
        <taxon>Eukaryota</taxon>
        <taxon>Fungi</taxon>
        <taxon>Dikarya</taxon>
        <taxon>Basidiomycota</taxon>
        <taxon>Agaricomycotina</taxon>
        <taxon>Agaricomycetes</taxon>
        <taxon>Agaricomycetidae</taxon>
        <taxon>Agaricales</taxon>
        <taxon>Agaricineae</taxon>
        <taxon>Hydnangiaceae</taxon>
        <taxon>Laccaria</taxon>
    </lineage>
</organism>
<evidence type="ECO:0000313" key="1">
    <source>
        <dbReference type="EMBL" id="EDR03686.1"/>
    </source>
</evidence>
<accession>B0DNN7</accession>
<dbReference type="RefSeq" id="XP_001885539.1">
    <property type="nucleotide sequence ID" value="XM_001885504.1"/>
</dbReference>
<dbReference type="AlphaFoldDB" id="B0DNN7"/>
<proteinExistence type="predicted"/>
<dbReference type="GeneID" id="6081244"/>
<evidence type="ECO:0000313" key="2">
    <source>
        <dbReference type="Proteomes" id="UP000001194"/>
    </source>
</evidence>
<gene>
    <name evidence="1" type="ORF">LACBIDRAFT_306774</name>
</gene>
<dbReference type="EMBL" id="DS547122">
    <property type="protein sequence ID" value="EDR03686.1"/>
    <property type="molecule type" value="Genomic_DNA"/>
</dbReference>
<dbReference type="InParanoid" id="B0DNN7"/>
<sequence length="58" mass="6574">MIITLARRHYLIMKMVSEGIYIYYQSSGRAKISSSLTFNVDITGYMNSGRSSSFEQGI</sequence>
<dbReference type="KEGG" id="lbc:LACBIDRAFT_306774"/>
<name>B0DNN7_LACBS</name>
<reference evidence="1 2" key="1">
    <citation type="journal article" date="2008" name="Nature">
        <title>The genome of Laccaria bicolor provides insights into mycorrhizal symbiosis.</title>
        <authorList>
            <person name="Martin F."/>
            <person name="Aerts A."/>
            <person name="Ahren D."/>
            <person name="Brun A."/>
            <person name="Danchin E.G.J."/>
            <person name="Duchaussoy F."/>
            <person name="Gibon J."/>
            <person name="Kohler A."/>
            <person name="Lindquist E."/>
            <person name="Pereda V."/>
            <person name="Salamov A."/>
            <person name="Shapiro H.J."/>
            <person name="Wuyts J."/>
            <person name="Blaudez D."/>
            <person name="Buee M."/>
            <person name="Brokstein P."/>
            <person name="Canbaeck B."/>
            <person name="Cohen D."/>
            <person name="Courty P.E."/>
            <person name="Coutinho P.M."/>
            <person name="Delaruelle C."/>
            <person name="Detter J.C."/>
            <person name="Deveau A."/>
            <person name="DiFazio S."/>
            <person name="Duplessis S."/>
            <person name="Fraissinet-Tachet L."/>
            <person name="Lucic E."/>
            <person name="Frey-Klett P."/>
            <person name="Fourrey C."/>
            <person name="Feussner I."/>
            <person name="Gay G."/>
            <person name="Grimwood J."/>
            <person name="Hoegger P.J."/>
            <person name="Jain P."/>
            <person name="Kilaru S."/>
            <person name="Labbe J."/>
            <person name="Lin Y.C."/>
            <person name="Legue V."/>
            <person name="Le Tacon F."/>
            <person name="Marmeisse R."/>
            <person name="Melayah D."/>
            <person name="Montanini B."/>
            <person name="Muratet M."/>
            <person name="Nehls U."/>
            <person name="Niculita-Hirzel H."/>
            <person name="Oudot-Le Secq M.P."/>
            <person name="Peter M."/>
            <person name="Quesneville H."/>
            <person name="Rajashekar B."/>
            <person name="Reich M."/>
            <person name="Rouhier N."/>
            <person name="Schmutz J."/>
            <person name="Yin T."/>
            <person name="Chalot M."/>
            <person name="Henrissat B."/>
            <person name="Kuees U."/>
            <person name="Lucas S."/>
            <person name="Van de Peer Y."/>
            <person name="Podila G.K."/>
            <person name="Polle A."/>
            <person name="Pukkila P.J."/>
            <person name="Richardson P.M."/>
            <person name="Rouze P."/>
            <person name="Sanders I.R."/>
            <person name="Stajich J.E."/>
            <person name="Tunlid A."/>
            <person name="Tuskan G."/>
            <person name="Grigoriev I.V."/>
        </authorList>
    </citation>
    <scope>NUCLEOTIDE SEQUENCE [LARGE SCALE GENOMIC DNA]</scope>
    <source>
        <strain evidence="2">S238N-H82 / ATCC MYA-4686</strain>
    </source>
</reference>
<keyword evidence="2" id="KW-1185">Reference proteome</keyword>